<gene>
    <name evidence="1" type="ORF">HY730_04590</name>
</gene>
<reference evidence="1" key="1">
    <citation type="submission" date="2020-07" db="EMBL/GenBank/DDBJ databases">
        <title>Huge and variable diversity of episymbiotic CPR bacteria and DPANN archaea in groundwater ecosystems.</title>
        <authorList>
            <person name="He C.Y."/>
            <person name="Keren R."/>
            <person name="Whittaker M."/>
            <person name="Farag I.F."/>
            <person name="Doudna J."/>
            <person name="Cate J.H.D."/>
            <person name="Banfield J.F."/>
        </authorList>
    </citation>
    <scope>NUCLEOTIDE SEQUENCE</scope>
    <source>
        <strain evidence="1">NC_groundwater_1482_Ag_S-0.65um_47_24</strain>
    </source>
</reference>
<dbReference type="Proteomes" id="UP000772181">
    <property type="component" value="Unassembled WGS sequence"/>
</dbReference>
<accession>A0A933GKP4</accession>
<sequence>MPFELGRPLGVPGDAEFQIEVLRTALKLLELSGGPVIEDFPTEAPVTDGMTIWACPVNLTTTETKFSKSEELIRGFKQEMNQLRPWYDLAVKQRQRSTLGLSGFNLDDLADFFSSFIENGLSKNPSGDLPLALTFRLAVDDLKAYYCEAITAQPGKVAPSSKQLEDWFWGETVAAKVLLEVKRACENSNDNMLQLVVKRLLVPMSQMHRTV</sequence>
<name>A0A933GKP4_UNCTE</name>
<evidence type="ECO:0000313" key="2">
    <source>
        <dbReference type="Proteomes" id="UP000772181"/>
    </source>
</evidence>
<evidence type="ECO:0000313" key="1">
    <source>
        <dbReference type="EMBL" id="MBI4595641.1"/>
    </source>
</evidence>
<comment type="caution">
    <text evidence="1">The sequence shown here is derived from an EMBL/GenBank/DDBJ whole genome shotgun (WGS) entry which is preliminary data.</text>
</comment>
<protein>
    <submittedName>
        <fullName evidence="1">Uncharacterized protein</fullName>
    </submittedName>
</protein>
<organism evidence="1 2">
    <name type="scientific">Tectimicrobiota bacterium</name>
    <dbReference type="NCBI Taxonomy" id="2528274"/>
    <lineage>
        <taxon>Bacteria</taxon>
        <taxon>Pseudomonadati</taxon>
        <taxon>Nitrospinota/Tectimicrobiota group</taxon>
        <taxon>Candidatus Tectimicrobiota</taxon>
    </lineage>
</organism>
<dbReference type="AlphaFoldDB" id="A0A933GKP4"/>
<dbReference type="EMBL" id="JACQWF010000210">
    <property type="protein sequence ID" value="MBI4595641.1"/>
    <property type="molecule type" value="Genomic_DNA"/>
</dbReference>
<proteinExistence type="predicted"/>